<dbReference type="EMBL" id="QGDJ01000005">
    <property type="protein sequence ID" value="PWJ18120.1"/>
    <property type="molecule type" value="Genomic_DNA"/>
</dbReference>
<evidence type="ECO:0000313" key="4">
    <source>
        <dbReference type="Proteomes" id="UP000245839"/>
    </source>
</evidence>
<dbReference type="Proteomes" id="UP000245839">
    <property type="component" value="Unassembled WGS sequence"/>
</dbReference>
<reference evidence="2 4" key="2">
    <citation type="submission" date="2018-03" db="EMBL/GenBank/DDBJ databases">
        <title>Genomic Encyclopedia of Archaeal and Bacterial Type Strains, Phase II (KMG-II): from individual species to whole genera.</title>
        <authorList>
            <person name="Goeker M."/>
        </authorList>
    </citation>
    <scope>NUCLEOTIDE SEQUENCE [LARGE SCALE GENOMIC DNA]</scope>
    <source>
        <strain evidence="2 4">DSM 25227</strain>
    </source>
</reference>
<sequence>MGRRLGRRTGGGAETTDLDVGPPGRSTRLNYWKIIVQSRRQFRSARPISVVISVSPNGLDPELGAMSRLTTQSRVDLPAPEWPITPTNYRDVIDSDT</sequence>
<evidence type="ECO:0000313" key="5">
    <source>
        <dbReference type="Proteomes" id="UP000251571"/>
    </source>
</evidence>
<keyword evidence="4" id="KW-1185">Reference proteome</keyword>
<dbReference type="AlphaFoldDB" id="A0A2Y9ARD6"/>
<protein>
    <submittedName>
        <fullName evidence="3">Uncharacterized protein</fullName>
    </submittedName>
</protein>
<dbReference type="Proteomes" id="UP000251571">
    <property type="component" value="Unassembled WGS sequence"/>
</dbReference>
<dbReference type="EMBL" id="UETC01000005">
    <property type="protein sequence ID" value="SSA46645.1"/>
    <property type="molecule type" value="Genomic_DNA"/>
</dbReference>
<evidence type="ECO:0000313" key="3">
    <source>
        <dbReference type="EMBL" id="SSA46645.1"/>
    </source>
</evidence>
<name>A0A2Y9ARD6_9RHOB</name>
<accession>A0A2Y9ARD6</accession>
<evidence type="ECO:0000256" key="1">
    <source>
        <dbReference type="SAM" id="MobiDB-lite"/>
    </source>
</evidence>
<gene>
    <name evidence="2" type="ORF">BCF38_105108</name>
    <name evidence="3" type="ORF">SAMN05421539_105108</name>
</gene>
<feature type="region of interest" description="Disordered" evidence="1">
    <location>
        <begin position="1"/>
        <end position="23"/>
    </location>
</feature>
<reference evidence="3 5" key="1">
    <citation type="submission" date="2016-10" db="EMBL/GenBank/DDBJ databases">
        <authorList>
            <person name="Cai Z."/>
        </authorList>
    </citation>
    <scope>NUCLEOTIDE SEQUENCE [LARGE SCALE GENOMIC DNA]</scope>
    <source>
        <strain evidence="3 5">DSM 25227</strain>
    </source>
</reference>
<evidence type="ECO:0000313" key="2">
    <source>
        <dbReference type="EMBL" id="PWJ18120.1"/>
    </source>
</evidence>
<proteinExistence type="predicted"/>
<organism evidence="3 5">
    <name type="scientific">Jannaschia seohaensis</name>
    <dbReference type="NCBI Taxonomy" id="475081"/>
    <lineage>
        <taxon>Bacteria</taxon>
        <taxon>Pseudomonadati</taxon>
        <taxon>Pseudomonadota</taxon>
        <taxon>Alphaproteobacteria</taxon>
        <taxon>Rhodobacterales</taxon>
        <taxon>Roseobacteraceae</taxon>
        <taxon>Jannaschia</taxon>
    </lineage>
</organism>